<keyword evidence="4" id="KW-1185">Reference proteome</keyword>
<dbReference type="EMBL" id="FQZI01000002">
    <property type="protein sequence ID" value="SHI61402.1"/>
    <property type="molecule type" value="Genomic_DNA"/>
</dbReference>
<dbReference type="RefSeq" id="WP_073309124.1">
    <property type="nucleotide sequence ID" value="NZ_FQZI01000002.1"/>
</dbReference>
<feature type="chain" id="PRO_5012680490" description="PKD/Chitinase domain-containing protein" evidence="1">
    <location>
        <begin position="23"/>
        <end position="517"/>
    </location>
</feature>
<sequence>MKKIKYILYIILIAAFAGCSQDEDNFDYLNSAKDPSNISALFLITNDNTGKVTIRPNGEGVSSYQVFFGDASNTNQMIAPGGTAEHTYPEGQYNVKIIATNLNGKTVEYTQPLTVTFVAPTDLLVTAEKEPGNPFKLNVTAKANFETYFDVYFGDVPNEVPQQFNEGQTISHVYASIGTYTLRVVAHSGGVATSETTQQINIFNPLLLPINFDSSILNYDFVNFGGATSTVVNNPAVTTSNPSSKVARLQKASGSEVWAGSLLQLDEPIDFTTLKKIRIRSYSPVVGAVIKMKLENLTDSNINYEVDVPTTVANAWETLVFDFTPINTTNSYQKIVIFYDFGNPGNGANYYFDDIKQTNSNSQIEFPLTFEDNSLTYTFSNFGGAGTGVINNPSVSGINVSAKVAQFNKPSGTETWAGSFIDLADPIDFTNLQKIKIKVWSPQSGIPVLLKLENLGNGSINVERTANTTIANGWEELTFDFSGVESSNNYQRIVLFFNFGTSGTGENYYFDDLKLSN</sequence>
<name>A0A1M6CK57_9FLAO</name>
<proteinExistence type="predicted"/>
<dbReference type="InterPro" id="IPR013783">
    <property type="entry name" value="Ig-like_fold"/>
</dbReference>
<dbReference type="Proteomes" id="UP000184488">
    <property type="component" value="Unassembled WGS sequence"/>
</dbReference>
<organism evidence="3 4">
    <name type="scientific">Flavobacterium terrae</name>
    <dbReference type="NCBI Taxonomy" id="415425"/>
    <lineage>
        <taxon>Bacteria</taxon>
        <taxon>Pseudomonadati</taxon>
        <taxon>Bacteroidota</taxon>
        <taxon>Flavobacteriia</taxon>
        <taxon>Flavobacteriales</taxon>
        <taxon>Flavobacteriaceae</taxon>
        <taxon>Flavobacterium</taxon>
    </lineage>
</organism>
<dbReference type="OrthoDB" id="5381604at2"/>
<dbReference type="PROSITE" id="PS51257">
    <property type="entry name" value="PROKAR_LIPOPROTEIN"/>
    <property type="match status" value="1"/>
</dbReference>
<evidence type="ECO:0000259" key="2">
    <source>
        <dbReference type="SMART" id="SM00089"/>
    </source>
</evidence>
<feature type="domain" description="PKD/Chitinase" evidence="2">
    <location>
        <begin position="39"/>
        <end position="112"/>
    </location>
</feature>
<feature type="domain" description="PKD/Chitinase" evidence="2">
    <location>
        <begin position="122"/>
        <end position="205"/>
    </location>
</feature>
<gene>
    <name evidence="3" type="ORF">SAMN05444363_0966</name>
</gene>
<dbReference type="SUPFAM" id="SSF49299">
    <property type="entry name" value="PKD domain"/>
    <property type="match status" value="1"/>
</dbReference>
<dbReference type="Gene3D" id="2.60.40.10">
    <property type="entry name" value="Immunoglobulins"/>
    <property type="match status" value="2"/>
</dbReference>
<evidence type="ECO:0000313" key="3">
    <source>
        <dbReference type="EMBL" id="SHI61402.1"/>
    </source>
</evidence>
<accession>A0A1M6CK57</accession>
<dbReference type="AlphaFoldDB" id="A0A1M6CK57"/>
<protein>
    <recommendedName>
        <fullName evidence="2">PKD/Chitinase domain-containing protein</fullName>
    </recommendedName>
</protein>
<feature type="signal peptide" evidence="1">
    <location>
        <begin position="1"/>
        <end position="22"/>
    </location>
</feature>
<dbReference type="SMART" id="SM00089">
    <property type="entry name" value="PKD"/>
    <property type="match status" value="2"/>
</dbReference>
<dbReference type="STRING" id="415425.SAMN05444363_0966"/>
<dbReference type="InterPro" id="IPR022409">
    <property type="entry name" value="PKD/Chitinase_dom"/>
</dbReference>
<reference evidence="4" key="1">
    <citation type="submission" date="2016-11" db="EMBL/GenBank/DDBJ databases">
        <authorList>
            <person name="Varghese N."/>
            <person name="Submissions S."/>
        </authorList>
    </citation>
    <scope>NUCLEOTIDE SEQUENCE [LARGE SCALE GENOMIC DNA]</scope>
    <source>
        <strain evidence="4">DSM 18829</strain>
    </source>
</reference>
<evidence type="ECO:0000313" key="4">
    <source>
        <dbReference type="Proteomes" id="UP000184488"/>
    </source>
</evidence>
<keyword evidence="1" id="KW-0732">Signal</keyword>
<dbReference type="Gene3D" id="2.60.120.260">
    <property type="entry name" value="Galactose-binding domain-like"/>
    <property type="match status" value="2"/>
</dbReference>
<evidence type="ECO:0000256" key="1">
    <source>
        <dbReference type="SAM" id="SignalP"/>
    </source>
</evidence>
<dbReference type="InterPro" id="IPR035986">
    <property type="entry name" value="PKD_dom_sf"/>
</dbReference>